<dbReference type="SUPFAM" id="SSF52402">
    <property type="entry name" value="Adenine nucleotide alpha hydrolases-like"/>
    <property type="match status" value="1"/>
</dbReference>
<accession>A0A7J3Z859</accession>
<feature type="domain" description="Asparagine synthetase" evidence="1">
    <location>
        <begin position="182"/>
        <end position="449"/>
    </location>
</feature>
<dbReference type="InterPro" id="IPR014729">
    <property type="entry name" value="Rossmann-like_a/b/a_fold"/>
</dbReference>
<dbReference type="GO" id="GO:0004066">
    <property type="term" value="F:asparagine synthase (glutamine-hydrolyzing) activity"/>
    <property type="evidence" value="ECO:0007669"/>
    <property type="project" value="InterPro"/>
</dbReference>
<dbReference type="InterPro" id="IPR001962">
    <property type="entry name" value="Asn_synthase"/>
</dbReference>
<sequence>MNSENGIILLHGVFLEETLYTIVERVTGDFEGLRDHYHQGVLAVINVKKETITVVRDPLSMRPVFFLLDSPRAIVLSTDMELLKSVAEALKINLERDLVTPFEMLVFHHIVSRRTAYKGVLRLLPGEYVVVTFRGGSFEHKLDTYWDFSPTGTMYSGREAVRLFIRSLVDHLNKYCREVKGLEIGIPVSGGIDSSLLLLLVSKAEECRHIHAIYVNVENPYELKLFKHVNARAKVPNELYVFTVTQIKQSYFQFIYELLRLIAYPRDRDASLPYYITPRIAESRRFTIGGDDGDSISGGYDLYKVFAAHLALNRRFLELARFLKVLKRFNYEREKYSSLLLNVVLQVLLRWRPLRYLYYRALTDKCLQVGRRLRGLIAHYLTELSRPYYEAPTNRYYHVLLGRLLRHRSYYLALTRVKAEESRGMITFEPYALREVMEISLRTPPEYFFFPLGSRA</sequence>
<evidence type="ECO:0000313" key="2">
    <source>
        <dbReference type="EMBL" id="HHQ51019.1"/>
    </source>
</evidence>
<dbReference type="PANTHER" id="PTHR43284:SF1">
    <property type="entry name" value="ASPARAGINE SYNTHETASE"/>
    <property type="match status" value="1"/>
</dbReference>
<dbReference type="SUPFAM" id="SSF56235">
    <property type="entry name" value="N-terminal nucleophile aminohydrolases (Ntn hydrolases)"/>
    <property type="match status" value="1"/>
</dbReference>
<dbReference type="Gene3D" id="3.40.50.620">
    <property type="entry name" value="HUPs"/>
    <property type="match status" value="1"/>
</dbReference>
<organism evidence="2">
    <name type="scientific">Ignisphaera aggregans</name>
    <dbReference type="NCBI Taxonomy" id="334771"/>
    <lineage>
        <taxon>Archaea</taxon>
        <taxon>Thermoproteota</taxon>
        <taxon>Thermoprotei</taxon>
        <taxon>Desulfurococcales</taxon>
        <taxon>Desulfurococcaceae</taxon>
        <taxon>Ignisphaera</taxon>
    </lineage>
</organism>
<protein>
    <recommendedName>
        <fullName evidence="1">Asparagine synthetase domain-containing protein</fullName>
    </recommendedName>
</protein>
<dbReference type="PANTHER" id="PTHR43284">
    <property type="entry name" value="ASPARAGINE SYNTHETASE (GLUTAMINE-HYDROLYZING)"/>
    <property type="match status" value="1"/>
</dbReference>
<name>A0A7J3Z859_9CREN</name>
<dbReference type="EMBL" id="DRYQ01000094">
    <property type="protein sequence ID" value="HHQ51019.1"/>
    <property type="molecule type" value="Genomic_DNA"/>
</dbReference>
<dbReference type="Gene3D" id="3.60.20.10">
    <property type="entry name" value="Glutamine Phosphoribosylpyrophosphate, subunit 1, domain 1"/>
    <property type="match status" value="1"/>
</dbReference>
<comment type="caution">
    <text evidence="2">The sequence shown here is derived from an EMBL/GenBank/DDBJ whole genome shotgun (WGS) entry which is preliminary data.</text>
</comment>
<reference evidence="2" key="1">
    <citation type="journal article" date="2020" name="mSystems">
        <title>Genome- and Community-Level Interaction Insights into Carbon Utilization and Element Cycling Functions of Hydrothermarchaeota in Hydrothermal Sediment.</title>
        <authorList>
            <person name="Zhou Z."/>
            <person name="Liu Y."/>
            <person name="Xu W."/>
            <person name="Pan J."/>
            <person name="Luo Z.H."/>
            <person name="Li M."/>
        </authorList>
    </citation>
    <scope>NUCLEOTIDE SEQUENCE [LARGE SCALE GENOMIC DNA]</scope>
    <source>
        <strain evidence="2">SpSt-1105</strain>
    </source>
</reference>
<gene>
    <name evidence="2" type="ORF">ENM66_06695</name>
</gene>
<dbReference type="Pfam" id="PF00733">
    <property type="entry name" value="Asn_synthase"/>
    <property type="match status" value="1"/>
</dbReference>
<dbReference type="InterPro" id="IPR051786">
    <property type="entry name" value="ASN_synthetase/amidase"/>
</dbReference>
<dbReference type="InterPro" id="IPR029055">
    <property type="entry name" value="Ntn_hydrolases_N"/>
</dbReference>
<dbReference type="AlphaFoldDB" id="A0A7J3Z859"/>
<evidence type="ECO:0000259" key="1">
    <source>
        <dbReference type="Pfam" id="PF00733"/>
    </source>
</evidence>
<dbReference type="GO" id="GO:0006529">
    <property type="term" value="P:asparagine biosynthetic process"/>
    <property type="evidence" value="ECO:0007669"/>
    <property type="project" value="InterPro"/>
</dbReference>
<proteinExistence type="predicted"/>